<gene>
    <name evidence="1" type="ORF">UFOVP820_9</name>
</gene>
<proteinExistence type="predicted"/>
<sequence>MTITSNIVDRMADGRTITAHVTVGRLAGGVPHAIARYTLEGCGLSFPSRYEARVHATMVAPLKKEPA</sequence>
<evidence type="ECO:0000313" key="1">
    <source>
        <dbReference type="EMBL" id="CAB4165065.1"/>
    </source>
</evidence>
<organism evidence="1">
    <name type="scientific">uncultured Caudovirales phage</name>
    <dbReference type="NCBI Taxonomy" id="2100421"/>
    <lineage>
        <taxon>Viruses</taxon>
        <taxon>Duplodnaviria</taxon>
        <taxon>Heunggongvirae</taxon>
        <taxon>Uroviricota</taxon>
        <taxon>Caudoviricetes</taxon>
        <taxon>Peduoviridae</taxon>
        <taxon>Maltschvirus</taxon>
        <taxon>Maltschvirus maltsch</taxon>
    </lineage>
</organism>
<protein>
    <submittedName>
        <fullName evidence="1">Uncharacterized protein</fullName>
    </submittedName>
</protein>
<accession>A0A6J5P7P5</accession>
<name>A0A6J5P7P5_9CAUD</name>
<reference evidence="1" key="1">
    <citation type="submission" date="2020-04" db="EMBL/GenBank/DDBJ databases">
        <authorList>
            <person name="Chiriac C."/>
            <person name="Salcher M."/>
            <person name="Ghai R."/>
            <person name="Kavagutti S V."/>
        </authorList>
    </citation>
    <scope>NUCLEOTIDE SEQUENCE</scope>
</reference>
<dbReference type="EMBL" id="LR796771">
    <property type="protein sequence ID" value="CAB4165065.1"/>
    <property type="molecule type" value="Genomic_DNA"/>
</dbReference>